<evidence type="ECO:0000313" key="1">
    <source>
        <dbReference type="EMBL" id="TQM74145.1"/>
    </source>
</evidence>
<dbReference type="AlphaFoldDB" id="A0A543IUA0"/>
<sequence length="427" mass="46383">MGIDQGTLAELRSRYGAREARLAEAAIDVIAGEDGLEAVTAHRLQEFLWRTLPGWRIDDPERVAAALGHLFTLTGLDRYAELATCETTKAILAVYSRQGADAGREACDAAIAESGLQPPDTTLLAWRVFSGPVEHAARHACAAVLEMAVTAGELRPGARGWERTRTTLTERCLTAPRPDGPWLDRVHAERLAAWTRTVTPAKAALLGAAAELLDRPIPSSPAAFGPLRWLLAEARDGLALTGRHEIAPGLVAVAADAFGWRDGAGDAVAEADVPPLRCLRYVAARELRAVRRLGDRLVLTPLGRRMVADEQVFWAAAVRAVVGTGNAVALAAREVMLALLLVDGPMPPARLERRTREVLGEEWEDGERLTLAVREQRLLLCDRLRALDCHRPDPRLRGLVVLTPYGELAVRAALRAHALRPHPVLPR</sequence>
<reference evidence="1 2" key="1">
    <citation type="submission" date="2019-06" db="EMBL/GenBank/DDBJ databases">
        <title>Sequencing the genomes of 1000 actinobacteria strains.</title>
        <authorList>
            <person name="Klenk H.-P."/>
        </authorList>
    </citation>
    <scope>NUCLEOTIDE SEQUENCE [LARGE SCALE GENOMIC DNA]</scope>
    <source>
        <strain evidence="1 2">DSM 43186</strain>
    </source>
</reference>
<organism evidence="1 2">
    <name type="scientific">Thermopolyspora flexuosa</name>
    <dbReference type="NCBI Taxonomy" id="103836"/>
    <lineage>
        <taxon>Bacteria</taxon>
        <taxon>Bacillati</taxon>
        <taxon>Actinomycetota</taxon>
        <taxon>Actinomycetes</taxon>
        <taxon>Streptosporangiales</taxon>
        <taxon>Streptosporangiaceae</taxon>
        <taxon>Thermopolyspora</taxon>
    </lineage>
</organism>
<evidence type="ECO:0000313" key="2">
    <source>
        <dbReference type="Proteomes" id="UP000319213"/>
    </source>
</evidence>
<dbReference type="EMBL" id="VFPQ01000001">
    <property type="protein sequence ID" value="TQM74145.1"/>
    <property type="molecule type" value="Genomic_DNA"/>
</dbReference>
<protein>
    <submittedName>
        <fullName evidence="1">Uncharacterized protein</fullName>
    </submittedName>
</protein>
<dbReference type="RefSeq" id="WP_142258356.1">
    <property type="nucleotide sequence ID" value="NZ_BMPV01000006.1"/>
</dbReference>
<comment type="caution">
    <text evidence="1">The sequence shown here is derived from an EMBL/GenBank/DDBJ whole genome shotgun (WGS) entry which is preliminary data.</text>
</comment>
<proteinExistence type="predicted"/>
<keyword evidence="2" id="KW-1185">Reference proteome</keyword>
<dbReference type="OrthoDB" id="3655061at2"/>
<name>A0A543IUA0_9ACTN</name>
<dbReference type="Proteomes" id="UP000319213">
    <property type="component" value="Unassembled WGS sequence"/>
</dbReference>
<accession>A0A543IUA0</accession>
<gene>
    <name evidence="1" type="ORF">FHX40_0808</name>
</gene>